<proteinExistence type="predicted"/>
<gene>
    <name evidence="1" type="ORF">HQ36_07140</name>
</gene>
<dbReference type="STRING" id="266762.HQ36_07140"/>
<dbReference type="AlphaFoldDB" id="A0A0A2G266"/>
<evidence type="ECO:0000313" key="1">
    <source>
        <dbReference type="EMBL" id="KGN97331.1"/>
    </source>
</evidence>
<reference evidence="1 2" key="1">
    <citation type="submission" date="2014-08" db="EMBL/GenBank/DDBJ databases">
        <title>Porphyromonas gingivicanis strain:COT-022_OH1391 Genome sequencing.</title>
        <authorList>
            <person name="Wallis C."/>
            <person name="Deusch O."/>
            <person name="O'Flynn C."/>
            <person name="Davis I."/>
            <person name="Jospin G."/>
            <person name="Darling A.E."/>
            <person name="Coil D.A."/>
            <person name="Alexiev A."/>
            <person name="Horsfall A."/>
            <person name="Kirkwood N."/>
            <person name="Harris S."/>
            <person name="Eisen J.A."/>
        </authorList>
    </citation>
    <scope>NUCLEOTIDE SEQUENCE [LARGE SCALE GENOMIC DNA]</scope>
    <source>
        <strain evidence="2">COT-022 OH1391</strain>
    </source>
</reference>
<accession>A0A0A2G266</accession>
<comment type="caution">
    <text evidence="1">The sequence shown here is derived from an EMBL/GenBank/DDBJ whole genome shotgun (WGS) entry which is preliminary data.</text>
</comment>
<dbReference type="OrthoDB" id="9928490at2"/>
<keyword evidence="2" id="KW-1185">Reference proteome</keyword>
<name>A0A0A2G266_9PORP</name>
<evidence type="ECO:0000313" key="2">
    <source>
        <dbReference type="Proteomes" id="UP000030134"/>
    </source>
</evidence>
<dbReference type="Proteomes" id="UP000030134">
    <property type="component" value="Unassembled WGS sequence"/>
</dbReference>
<protein>
    <submittedName>
        <fullName evidence="1">Uncharacterized protein</fullName>
    </submittedName>
</protein>
<organism evidence="1 2">
    <name type="scientific">Porphyromonas gingivicanis</name>
    <dbReference type="NCBI Taxonomy" id="266762"/>
    <lineage>
        <taxon>Bacteria</taxon>
        <taxon>Pseudomonadati</taxon>
        <taxon>Bacteroidota</taxon>
        <taxon>Bacteroidia</taxon>
        <taxon>Bacteroidales</taxon>
        <taxon>Porphyromonadaceae</taxon>
        <taxon>Porphyromonas</taxon>
    </lineage>
</organism>
<dbReference type="EMBL" id="JQZW01000013">
    <property type="protein sequence ID" value="KGN97331.1"/>
    <property type="molecule type" value="Genomic_DNA"/>
</dbReference>
<dbReference type="RefSeq" id="WP_036884750.1">
    <property type="nucleotide sequence ID" value="NZ_JQZW01000013.1"/>
</dbReference>
<sequence length="140" mass="16594">MESKVYQEFKQRQAEIDHLYWLTSRQIQEDIHLLSEPEDRRNVLEEMTSLIVPKGSYMDRFLSLFKVPSISSQRRTRRSTQYIEKIAYFFPPKIKSIINSALKYQPILQIAYTLTKPLLITAGISTGRSILRTILRRIFR</sequence>